<reference evidence="3 4" key="1">
    <citation type="submission" date="2016-07" db="EMBL/GenBank/DDBJ databases">
        <title>Pervasive Adenine N6-methylation of Active Genes in Fungi.</title>
        <authorList>
            <consortium name="DOE Joint Genome Institute"/>
            <person name="Mondo S.J."/>
            <person name="Dannebaum R.O."/>
            <person name="Kuo R.C."/>
            <person name="Labutti K."/>
            <person name="Haridas S."/>
            <person name="Kuo A."/>
            <person name="Salamov A."/>
            <person name="Ahrendt S.R."/>
            <person name="Lipzen A."/>
            <person name="Sullivan W."/>
            <person name="Andreopoulos W.B."/>
            <person name="Clum A."/>
            <person name="Lindquist E."/>
            <person name="Daum C."/>
            <person name="Ramamoorthy G.K."/>
            <person name="Gryganskyi A."/>
            <person name="Culley D."/>
            <person name="Magnuson J.K."/>
            <person name="James T.Y."/>
            <person name="O'Malley M.A."/>
            <person name="Stajich J.E."/>
            <person name="Spatafora J.W."/>
            <person name="Visel A."/>
            <person name="Grigoriev I.V."/>
        </authorList>
    </citation>
    <scope>NUCLEOTIDE SEQUENCE [LARGE SCALE GENOMIC DNA]</scope>
    <source>
        <strain evidence="3 4">JEL800</strain>
    </source>
</reference>
<dbReference type="SUPFAM" id="SSF53383">
    <property type="entry name" value="PLP-dependent transferases"/>
    <property type="match status" value="1"/>
</dbReference>
<evidence type="ECO:0000313" key="4">
    <source>
        <dbReference type="Proteomes" id="UP000193642"/>
    </source>
</evidence>
<dbReference type="EMBL" id="MCGO01000012">
    <property type="protein sequence ID" value="ORY48306.1"/>
    <property type="molecule type" value="Genomic_DNA"/>
</dbReference>
<dbReference type="OrthoDB" id="5978656at2759"/>
<dbReference type="GO" id="GO:0016740">
    <property type="term" value="F:transferase activity"/>
    <property type="evidence" value="ECO:0007669"/>
    <property type="project" value="UniProtKB-KW"/>
</dbReference>
<dbReference type="PANTHER" id="PTHR43092">
    <property type="entry name" value="L-CYSTEINE DESULFHYDRASE"/>
    <property type="match status" value="1"/>
</dbReference>
<proteinExistence type="predicted"/>
<organism evidence="3 4">
    <name type="scientific">Rhizoclosmatium globosum</name>
    <dbReference type="NCBI Taxonomy" id="329046"/>
    <lineage>
        <taxon>Eukaryota</taxon>
        <taxon>Fungi</taxon>
        <taxon>Fungi incertae sedis</taxon>
        <taxon>Chytridiomycota</taxon>
        <taxon>Chytridiomycota incertae sedis</taxon>
        <taxon>Chytridiomycetes</taxon>
        <taxon>Chytridiales</taxon>
        <taxon>Chytriomycetaceae</taxon>
        <taxon>Rhizoclosmatium</taxon>
    </lineage>
</organism>
<dbReference type="STRING" id="329046.A0A1Y2CMZ4"/>
<keyword evidence="1" id="KW-0663">Pyridoxal phosphate</keyword>
<evidence type="ECO:0000256" key="1">
    <source>
        <dbReference type="ARBA" id="ARBA00022898"/>
    </source>
</evidence>
<name>A0A1Y2CMZ4_9FUNG</name>
<dbReference type="AlphaFoldDB" id="A0A1Y2CMZ4"/>
<sequence>MFSYAQVVLAQHQSDAEYVPPPLPEFESLFDAEFEGSPAPDFGRATLSSLFVNKDKAKVVFLAHGSYGRTLRTSTTAAEKWRGEVDENPVTFFYHTLYPHLVRSIRMAAPLIGASPANTVLVTNVEEGIAAVLNSVCTPVTSSNNAYRLIAFDFTYGACRYALERVAQRQGCFLDIIPTTSPITTDSIIRDARAYFEKNLVNVEKGPIKLFLFEHITSPSALVLPIHELVAMCKKHNIMSLIDGAHGIGQIYLELEKLQPDFYTTNAHKWLCHTRGTALLYIHPSHHATIKPLITSWGAPNGNVQAEFIWQGTNDYSSHLTLPITIKTLKWLSKGDVPSIYTRNRLLARRAAVFLSSVWNTDTLSPDLDMFASMVSVRVPVRRQAAVDCGEEACGISDLHDDLLKNHGIEVPVFTFRGAKYVRVSIHVYNEWNDVKVLGRSVLVELGYPVDEAVFKQYSTPKHE</sequence>
<gene>
    <name evidence="3" type="ORF">BCR33DRAFT_696018</name>
</gene>
<dbReference type="InterPro" id="IPR015421">
    <property type="entry name" value="PyrdxlP-dep_Trfase_major"/>
</dbReference>
<evidence type="ECO:0000259" key="2">
    <source>
        <dbReference type="Pfam" id="PF00266"/>
    </source>
</evidence>
<dbReference type="PANTHER" id="PTHR43092:SF2">
    <property type="entry name" value="HERCYNYLCYSTEINE SULFOXIDE LYASE"/>
    <property type="match status" value="1"/>
</dbReference>
<comment type="caution">
    <text evidence="3">The sequence shown here is derived from an EMBL/GenBank/DDBJ whole genome shotgun (WGS) entry which is preliminary data.</text>
</comment>
<dbReference type="InterPro" id="IPR000192">
    <property type="entry name" value="Aminotrans_V_dom"/>
</dbReference>
<dbReference type="Proteomes" id="UP000193642">
    <property type="component" value="Unassembled WGS sequence"/>
</dbReference>
<dbReference type="InterPro" id="IPR015422">
    <property type="entry name" value="PyrdxlP-dep_Trfase_small"/>
</dbReference>
<dbReference type="InterPro" id="IPR015424">
    <property type="entry name" value="PyrdxlP-dep_Trfase"/>
</dbReference>
<dbReference type="Pfam" id="PF00266">
    <property type="entry name" value="Aminotran_5"/>
    <property type="match status" value="1"/>
</dbReference>
<protein>
    <submittedName>
        <fullName evidence="3">PLP-dependent transferase</fullName>
    </submittedName>
</protein>
<accession>A0A1Y2CMZ4</accession>
<feature type="domain" description="Aminotransferase class V" evidence="2">
    <location>
        <begin position="109"/>
        <end position="438"/>
    </location>
</feature>
<dbReference type="Gene3D" id="3.90.1150.10">
    <property type="entry name" value="Aspartate Aminotransferase, domain 1"/>
    <property type="match status" value="1"/>
</dbReference>
<dbReference type="Gene3D" id="3.40.640.10">
    <property type="entry name" value="Type I PLP-dependent aspartate aminotransferase-like (Major domain)"/>
    <property type="match status" value="1"/>
</dbReference>
<keyword evidence="4" id="KW-1185">Reference proteome</keyword>
<keyword evidence="3" id="KW-0808">Transferase</keyword>
<evidence type="ECO:0000313" key="3">
    <source>
        <dbReference type="EMBL" id="ORY48306.1"/>
    </source>
</evidence>